<gene>
    <name evidence="1" type="ORF">AZE42_08298</name>
</gene>
<evidence type="ECO:0000313" key="1">
    <source>
        <dbReference type="EMBL" id="OJA16062.1"/>
    </source>
</evidence>
<sequence length="182" mass="20492">MTRIHHLGFIYSPNDSKINKWTSNTPLQDMIGLFTRVALVCDTSDNLHPLYVDAHMYPNLLPESFTVPYPWTQVSIHTEQLEDHTIQNFKVIRQTEVLPLGGMLVMPEPGSLFDGNDELLSVVNSFNGDDTDWDATTNSFSMSGVHSPTPQPTAATDLITYYDPTNTSLQHIFPAPRCLLER</sequence>
<dbReference type="EMBL" id="LVVM01002715">
    <property type="protein sequence ID" value="OJA16062.1"/>
    <property type="molecule type" value="Genomic_DNA"/>
</dbReference>
<protein>
    <submittedName>
        <fullName evidence="1">Uncharacterized protein</fullName>
    </submittedName>
</protein>
<proteinExistence type="predicted"/>
<evidence type="ECO:0000313" key="2">
    <source>
        <dbReference type="Proteomes" id="UP000183567"/>
    </source>
</evidence>
<name>A0A1J8Q376_9AGAM</name>
<organism evidence="1 2">
    <name type="scientific">Rhizopogon vesiculosus</name>
    <dbReference type="NCBI Taxonomy" id="180088"/>
    <lineage>
        <taxon>Eukaryota</taxon>
        <taxon>Fungi</taxon>
        <taxon>Dikarya</taxon>
        <taxon>Basidiomycota</taxon>
        <taxon>Agaricomycotina</taxon>
        <taxon>Agaricomycetes</taxon>
        <taxon>Agaricomycetidae</taxon>
        <taxon>Boletales</taxon>
        <taxon>Suillineae</taxon>
        <taxon>Rhizopogonaceae</taxon>
        <taxon>Rhizopogon</taxon>
    </lineage>
</organism>
<accession>A0A1J8Q376</accession>
<comment type="caution">
    <text evidence="1">The sequence shown here is derived from an EMBL/GenBank/DDBJ whole genome shotgun (WGS) entry which is preliminary data.</text>
</comment>
<reference evidence="1 2" key="1">
    <citation type="submission" date="2016-03" db="EMBL/GenBank/DDBJ databases">
        <title>Comparative genomics of the ectomycorrhizal sister species Rhizopogon vinicolor and Rhizopogon vesiculosus (Basidiomycota: Boletales) reveals a divergence of the mating type B locus.</title>
        <authorList>
            <person name="Mujic A.B."/>
            <person name="Kuo A."/>
            <person name="Tritt A."/>
            <person name="Lipzen A."/>
            <person name="Chen C."/>
            <person name="Johnson J."/>
            <person name="Sharma A."/>
            <person name="Barry K."/>
            <person name="Grigoriev I.V."/>
            <person name="Spatafora J.W."/>
        </authorList>
    </citation>
    <scope>NUCLEOTIDE SEQUENCE [LARGE SCALE GENOMIC DNA]</scope>
    <source>
        <strain evidence="1 2">AM-OR11-056</strain>
    </source>
</reference>
<dbReference type="AlphaFoldDB" id="A0A1J8Q376"/>
<dbReference type="Proteomes" id="UP000183567">
    <property type="component" value="Unassembled WGS sequence"/>
</dbReference>
<keyword evidence="2" id="KW-1185">Reference proteome</keyword>